<accession>A0A9Y1BRH3</accession>
<evidence type="ECO:0000256" key="1">
    <source>
        <dbReference type="SAM" id="Coils"/>
    </source>
</evidence>
<dbReference type="EMBL" id="CP084167">
    <property type="protein sequence ID" value="UJG43848.1"/>
    <property type="molecule type" value="Genomic_DNA"/>
</dbReference>
<dbReference type="AlphaFoldDB" id="A0A9Y1BRH3"/>
<gene>
    <name evidence="2" type="ORF">K9W46_01360</name>
</gene>
<evidence type="ECO:0000313" key="2">
    <source>
        <dbReference type="EMBL" id="UJG43848.1"/>
    </source>
</evidence>
<reference evidence="2" key="1">
    <citation type="journal article" date="2022" name="Nat. Microbiol.">
        <title>Unique mobile elements and scalable gene flow at the prokaryote-eukaryote boundary revealed by circularized Asgard archaea genomes.</title>
        <authorList>
            <person name="Wu F."/>
            <person name="Speth D.R."/>
            <person name="Philosof A."/>
            <person name="Cremiere A."/>
            <person name="Narayanan A."/>
            <person name="Barco R.A."/>
            <person name="Connon S.A."/>
            <person name="Amend J.P."/>
            <person name="Antoshechkin I.A."/>
            <person name="Orphan V.J."/>
        </authorList>
    </citation>
    <scope>NUCLEOTIDE SEQUENCE</scope>
    <source>
        <strain evidence="2">PR6</strain>
    </source>
</reference>
<sequence>MKLNITQFKIRFKEKIEIENEEKFADNIIYYYPFFQSLEENELKKSLQSIREEKKVLEKEFKKIKEEFSDILGEIAKIRFTANELYNQNRVIALTTGLLRHKLIDLHNNNVELPFDYEETLKFVEHFIYRYLTKKEDKRLVDQLPFKEV</sequence>
<proteinExistence type="predicted"/>
<keyword evidence="1" id="KW-0175">Coiled coil</keyword>
<name>A0A9Y1BRH3_9ARCH</name>
<feature type="coiled-coil region" evidence="1">
    <location>
        <begin position="40"/>
        <end position="67"/>
    </location>
</feature>
<organism evidence="2">
    <name type="scientific">Candidatus Heimdallarchaeum endolithica</name>
    <dbReference type="NCBI Taxonomy" id="2876572"/>
    <lineage>
        <taxon>Archaea</taxon>
        <taxon>Promethearchaeati</taxon>
        <taxon>Candidatus Heimdallarchaeota</taxon>
        <taxon>Candidatus Heimdallarchaeia (ex Rinke et al. 2021) (nom. nud.)</taxon>
        <taxon>Candidatus Heimdallarchaeales</taxon>
        <taxon>Candidatus Heimdallarchaeaceae</taxon>
        <taxon>Candidatus Heimdallarchaeum</taxon>
    </lineage>
</organism>
<dbReference type="Proteomes" id="UP001200513">
    <property type="component" value="Chromosome"/>
</dbReference>
<protein>
    <submittedName>
        <fullName evidence="2">Uncharacterized protein</fullName>
    </submittedName>
</protein>